<name>A0A162R5Y1_9CLOT</name>
<dbReference type="AlphaFoldDB" id="A0A162R5Y1"/>
<accession>A0A162R5Y1</accession>
<dbReference type="Proteomes" id="UP000076603">
    <property type="component" value="Unassembled WGS sequence"/>
</dbReference>
<proteinExistence type="predicted"/>
<protein>
    <recommendedName>
        <fullName evidence="3">WG repeat-containing protein</fullName>
    </recommendedName>
</protein>
<gene>
    <name evidence="1" type="ORF">CLMAG_49690</name>
</gene>
<organism evidence="1 2">
    <name type="scientific">Clostridium magnum DSM 2767</name>
    <dbReference type="NCBI Taxonomy" id="1121326"/>
    <lineage>
        <taxon>Bacteria</taxon>
        <taxon>Bacillati</taxon>
        <taxon>Bacillota</taxon>
        <taxon>Clostridia</taxon>
        <taxon>Eubacteriales</taxon>
        <taxon>Clostridiaceae</taxon>
        <taxon>Clostridium</taxon>
    </lineage>
</organism>
<comment type="caution">
    <text evidence="1">The sequence shown here is derived from an EMBL/GenBank/DDBJ whole genome shotgun (WGS) entry which is preliminary data.</text>
</comment>
<evidence type="ECO:0008006" key="3">
    <source>
        <dbReference type="Google" id="ProtNLM"/>
    </source>
</evidence>
<dbReference type="PATRIC" id="fig|1121326.3.peg.5034"/>
<reference evidence="1 2" key="1">
    <citation type="submission" date="2016-04" db="EMBL/GenBank/DDBJ databases">
        <title>Genome sequence of Clostridium magnum DSM 2767.</title>
        <authorList>
            <person name="Poehlein A."/>
            <person name="Uhlig R."/>
            <person name="Fischer R."/>
            <person name="Bahl H."/>
            <person name="Daniel R."/>
        </authorList>
    </citation>
    <scope>NUCLEOTIDE SEQUENCE [LARGE SCALE GENOMIC DNA]</scope>
    <source>
        <strain evidence="1 2">DSM 2767</strain>
    </source>
</reference>
<dbReference type="STRING" id="1121326.CLMAG_49690"/>
<keyword evidence="2" id="KW-1185">Reference proteome</keyword>
<sequence>MQKCTIYHTGVYNSDKGVIKDNKVYFQAQDNQLYFPEEIFLAREECEGGLIQFEVNGKWGFADIYTD</sequence>
<dbReference type="RefSeq" id="WP_066628457.1">
    <property type="nucleotide sequence ID" value="NZ_FQXL01000053.1"/>
</dbReference>
<dbReference type="EMBL" id="LWAE01000008">
    <property type="protein sequence ID" value="KZL89480.1"/>
    <property type="molecule type" value="Genomic_DNA"/>
</dbReference>
<dbReference type="OrthoDB" id="210273at2"/>
<evidence type="ECO:0000313" key="2">
    <source>
        <dbReference type="Proteomes" id="UP000076603"/>
    </source>
</evidence>
<evidence type="ECO:0000313" key="1">
    <source>
        <dbReference type="EMBL" id="KZL89480.1"/>
    </source>
</evidence>